<organism evidence="2 3">
    <name type="scientific">Caerostris extrusa</name>
    <name type="common">Bark spider</name>
    <name type="synonym">Caerostris bankana</name>
    <dbReference type="NCBI Taxonomy" id="172846"/>
    <lineage>
        <taxon>Eukaryota</taxon>
        <taxon>Metazoa</taxon>
        <taxon>Ecdysozoa</taxon>
        <taxon>Arthropoda</taxon>
        <taxon>Chelicerata</taxon>
        <taxon>Arachnida</taxon>
        <taxon>Araneae</taxon>
        <taxon>Araneomorphae</taxon>
        <taxon>Entelegynae</taxon>
        <taxon>Araneoidea</taxon>
        <taxon>Araneidae</taxon>
        <taxon>Caerostris</taxon>
    </lineage>
</organism>
<sequence length="117" mass="13298">MALGQAESKGAPRRGREDRESNMFMLHENNAKITPFYLQVRRWAVSLSATDSTTWHFSYRRQSITAAKNSSLIANHPGGTPMFNLAAKKGKEKWPNKSVPIWRRMKEKAASFPLMCS</sequence>
<keyword evidence="3" id="KW-1185">Reference proteome</keyword>
<evidence type="ECO:0000313" key="2">
    <source>
        <dbReference type="EMBL" id="GIY55224.1"/>
    </source>
</evidence>
<evidence type="ECO:0000256" key="1">
    <source>
        <dbReference type="SAM" id="MobiDB-lite"/>
    </source>
</evidence>
<protein>
    <submittedName>
        <fullName evidence="2">Uncharacterized protein</fullName>
    </submittedName>
</protein>
<dbReference type="Proteomes" id="UP001054945">
    <property type="component" value="Unassembled WGS sequence"/>
</dbReference>
<reference evidence="2 3" key="1">
    <citation type="submission" date="2021-06" db="EMBL/GenBank/DDBJ databases">
        <title>Caerostris extrusa draft genome.</title>
        <authorList>
            <person name="Kono N."/>
            <person name="Arakawa K."/>
        </authorList>
    </citation>
    <scope>NUCLEOTIDE SEQUENCE [LARGE SCALE GENOMIC DNA]</scope>
</reference>
<dbReference type="AlphaFoldDB" id="A0AAV4UBR4"/>
<evidence type="ECO:0000313" key="3">
    <source>
        <dbReference type="Proteomes" id="UP001054945"/>
    </source>
</evidence>
<comment type="caution">
    <text evidence="2">The sequence shown here is derived from an EMBL/GenBank/DDBJ whole genome shotgun (WGS) entry which is preliminary data.</text>
</comment>
<proteinExistence type="predicted"/>
<dbReference type="EMBL" id="BPLR01012621">
    <property type="protein sequence ID" value="GIY55224.1"/>
    <property type="molecule type" value="Genomic_DNA"/>
</dbReference>
<gene>
    <name evidence="2" type="ORF">CEXT_635371</name>
</gene>
<name>A0AAV4UBR4_CAEEX</name>
<feature type="region of interest" description="Disordered" evidence="1">
    <location>
        <begin position="1"/>
        <end position="21"/>
    </location>
</feature>
<accession>A0AAV4UBR4</accession>